<gene>
    <name evidence="8" type="ORF">C4S77_12100</name>
</gene>
<evidence type="ECO:0000256" key="2">
    <source>
        <dbReference type="ARBA" id="ARBA00022692"/>
    </source>
</evidence>
<sequence length="303" mass="35489">MYNDWINKIKYYYRSGTEGVKIIYIFIISSFVYWIFNFILMNLTGFSLEPVIFLSADKFIPYIWTLFTFPIVQKNLWDLFFAMIMLYFTEKIFRIYFNGNSFIKFFVLGNIFGGIIFLLYSLLTGYTYIFLNGAIVGIYSVLFAVISYNPKMPVSLFPLPVQFPIYVLGIIFIVLDAFSTLSSSSLTMNVFIARIAAAAFGFFYMKSFQTGNDFLGKIVPNFNTFYKIFSFIKVRIFSSKNRKKEKFQYQSTKSGVHTNKNFNENKIENQKKIDAILDKISKYGYENLTKEEKEFLFNSSKKL</sequence>
<dbReference type="OrthoDB" id="680602at2"/>
<comment type="subcellular location">
    <subcellularLocation>
        <location evidence="1">Membrane</location>
        <topology evidence="1">Multi-pass membrane protein</topology>
    </subcellularLocation>
</comment>
<feature type="transmembrane region" description="Helical" evidence="5">
    <location>
        <begin position="21"/>
        <end position="43"/>
    </location>
</feature>
<comment type="caution">
    <text evidence="8">The sequence shown here is derived from an EMBL/GenBank/DDBJ whole genome shotgun (WGS) entry which is preliminary data.</text>
</comment>
<feature type="transmembrane region" description="Helical" evidence="5">
    <location>
        <begin position="129"/>
        <end position="149"/>
    </location>
</feature>
<dbReference type="EMBL" id="PSZM01000046">
    <property type="protein sequence ID" value="PQL90611.1"/>
    <property type="molecule type" value="Genomic_DNA"/>
</dbReference>
<feature type="domain" description="DUF6576" evidence="7">
    <location>
        <begin position="260"/>
        <end position="302"/>
    </location>
</feature>
<keyword evidence="3 5" id="KW-1133">Transmembrane helix</keyword>
<protein>
    <submittedName>
        <fullName evidence="8">Uncharacterized protein</fullName>
    </submittedName>
</protein>
<evidence type="ECO:0000256" key="5">
    <source>
        <dbReference type="SAM" id="Phobius"/>
    </source>
</evidence>
<dbReference type="InterPro" id="IPR046483">
    <property type="entry name" value="DUF6576"/>
</dbReference>
<evidence type="ECO:0000259" key="7">
    <source>
        <dbReference type="Pfam" id="PF20216"/>
    </source>
</evidence>
<feature type="transmembrane region" description="Helical" evidence="5">
    <location>
        <begin position="161"/>
        <end position="180"/>
    </location>
</feature>
<dbReference type="Proteomes" id="UP000238042">
    <property type="component" value="Unassembled WGS sequence"/>
</dbReference>
<dbReference type="InterPro" id="IPR035952">
    <property type="entry name" value="Rhomboid-like_sf"/>
</dbReference>
<keyword evidence="9" id="KW-1185">Reference proteome</keyword>
<keyword evidence="2 5" id="KW-0812">Transmembrane</keyword>
<dbReference type="SUPFAM" id="SSF144091">
    <property type="entry name" value="Rhomboid-like"/>
    <property type="match status" value="1"/>
</dbReference>
<dbReference type="Pfam" id="PF20216">
    <property type="entry name" value="DUF6576"/>
    <property type="match status" value="1"/>
</dbReference>
<feature type="transmembrane region" description="Helical" evidence="5">
    <location>
        <begin position="186"/>
        <end position="205"/>
    </location>
</feature>
<dbReference type="Pfam" id="PF01694">
    <property type="entry name" value="Rhomboid"/>
    <property type="match status" value="1"/>
</dbReference>
<evidence type="ECO:0000256" key="4">
    <source>
        <dbReference type="ARBA" id="ARBA00023136"/>
    </source>
</evidence>
<evidence type="ECO:0000256" key="3">
    <source>
        <dbReference type="ARBA" id="ARBA00022989"/>
    </source>
</evidence>
<proteinExistence type="predicted"/>
<dbReference type="GO" id="GO:0004252">
    <property type="term" value="F:serine-type endopeptidase activity"/>
    <property type="evidence" value="ECO:0007669"/>
    <property type="project" value="InterPro"/>
</dbReference>
<feature type="domain" description="Peptidase S54 rhomboid" evidence="6">
    <location>
        <begin position="63"/>
        <end position="204"/>
    </location>
</feature>
<accession>A0A2S8A7S2</accession>
<dbReference type="AlphaFoldDB" id="A0A2S8A7S2"/>
<organism evidence="8 9">
    <name type="scientific">Apibacter adventoris</name>
    <dbReference type="NCBI Taxonomy" id="1679466"/>
    <lineage>
        <taxon>Bacteria</taxon>
        <taxon>Pseudomonadati</taxon>
        <taxon>Bacteroidota</taxon>
        <taxon>Flavobacteriia</taxon>
        <taxon>Flavobacteriales</taxon>
        <taxon>Weeksellaceae</taxon>
        <taxon>Apibacter</taxon>
    </lineage>
</organism>
<name>A0A2S8A7S2_9FLAO</name>
<dbReference type="RefSeq" id="WP_105247753.1">
    <property type="nucleotide sequence ID" value="NZ_PSZM01000046.1"/>
</dbReference>
<feature type="transmembrane region" description="Helical" evidence="5">
    <location>
        <begin position="101"/>
        <end position="123"/>
    </location>
</feature>
<feature type="transmembrane region" description="Helical" evidence="5">
    <location>
        <begin position="63"/>
        <end position="89"/>
    </location>
</feature>
<reference evidence="8 9" key="1">
    <citation type="submission" date="2018-02" db="EMBL/GenBank/DDBJ databases">
        <title>Genome sequences of Apibacter spp., gut symbionts of Asian honey bees.</title>
        <authorList>
            <person name="Kwong W.K."/>
            <person name="Steele M.I."/>
            <person name="Moran N.A."/>
        </authorList>
    </citation>
    <scope>NUCLEOTIDE SEQUENCE [LARGE SCALE GENOMIC DNA]</scope>
    <source>
        <strain evidence="9">wkB301</strain>
    </source>
</reference>
<evidence type="ECO:0000313" key="9">
    <source>
        <dbReference type="Proteomes" id="UP000238042"/>
    </source>
</evidence>
<dbReference type="GO" id="GO:0016020">
    <property type="term" value="C:membrane"/>
    <property type="evidence" value="ECO:0007669"/>
    <property type="project" value="UniProtKB-SubCell"/>
</dbReference>
<dbReference type="Gene3D" id="1.20.1540.10">
    <property type="entry name" value="Rhomboid-like"/>
    <property type="match status" value="1"/>
</dbReference>
<evidence type="ECO:0000259" key="6">
    <source>
        <dbReference type="Pfam" id="PF01694"/>
    </source>
</evidence>
<keyword evidence="4 5" id="KW-0472">Membrane</keyword>
<evidence type="ECO:0000256" key="1">
    <source>
        <dbReference type="ARBA" id="ARBA00004141"/>
    </source>
</evidence>
<dbReference type="InterPro" id="IPR022764">
    <property type="entry name" value="Peptidase_S54_rhomboid_dom"/>
</dbReference>
<evidence type="ECO:0000313" key="8">
    <source>
        <dbReference type="EMBL" id="PQL90611.1"/>
    </source>
</evidence>